<dbReference type="Proteomes" id="UP000247233">
    <property type="component" value="Unassembled WGS sequence"/>
</dbReference>
<evidence type="ECO:0000313" key="3">
    <source>
        <dbReference type="Proteomes" id="UP000247233"/>
    </source>
</evidence>
<accession>A0A317X3D9</accession>
<comment type="caution">
    <text evidence="2">The sequence shown here is derived from an EMBL/GenBank/DDBJ whole genome shotgun (WGS) entry which is preliminary data.</text>
</comment>
<dbReference type="STRING" id="1448321.A0A317X3D9"/>
<evidence type="ECO:0000313" key="2">
    <source>
        <dbReference type="EMBL" id="PWY91070.1"/>
    </source>
</evidence>
<dbReference type="RefSeq" id="XP_025403513.1">
    <property type="nucleotide sequence ID" value="XM_025542312.1"/>
</dbReference>
<feature type="compositionally biased region" description="Polar residues" evidence="1">
    <location>
        <begin position="94"/>
        <end position="107"/>
    </location>
</feature>
<reference evidence="2 3" key="1">
    <citation type="submission" date="2016-12" db="EMBL/GenBank/DDBJ databases">
        <title>The genomes of Aspergillus section Nigri reveals drivers in fungal speciation.</title>
        <authorList>
            <consortium name="DOE Joint Genome Institute"/>
            <person name="Vesth T.C."/>
            <person name="Nybo J."/>
            <person name="Theobald S."/>
            <person name="Brandl J."/>
            <person name="Frisvad J.C."/>
            <person name="Nielsen K.F."/>
            <person name="Lyhne E.K."/>
            <person name="Kogle M.E."/>
            <person name="Kuo A."/>
            <person name="Riley R."/>
            <person name="Clum A."/>
            <person name="Nolan M."/>
            <person name="Lipzen A."/>
            <person name="Salamov A."/>
            <person name="Henrissat B."/>
            <person name="Wiebenga A."/>
            <person name="De Vries R.P."/>
            <person name="Grigoriev I.V."/>
            <person name="Mortensen U.H."/>
            <person name="Andersen M.R."/>
            <person name="Baker S.E."/>
        </authorList>
    </citation>
    <scope>NUCLEOTIDE SEQUENCE [LARGE SCALE GENOMIC DNA]</scope>
    <source>
        <strain evidence="2 3">CBS 117.55</strain>
    </source>
</reference>
<feature type="region of interest" description="Disordered" evidence="1">
    <location>
        <begin position="1"/>
        <end position="50"/>
    </location>
</feature>
<sequence>MSPDAPGAVGHAALPPFPSSSSSSLSSFSSPRRRRKTESAVNQPIHVLLDDSPSISLCRRSIVNRARTVTFSSGANNQYQHQHQHQHQQYQQQPGVSSPTLTDSFASPQRPGPNAAAGHPPSR</sequence>
<dbReference type="GeneID" id="37064549"/>
<keyword evidence="3" id="KW-1185">Reference proteome</keyword>
<dbReference type="AlphaFoldDB" id="A0A317X3D9"/>
<evidence type="ECO:0000256" key="1">
    <source>
        <dbReference type="SAM" id="MobiDB-lite"/>
    </source>
</evidence>
<name>A0A317X3D9_9EURO</name>
<proteinExistence type="predicted"/>
<gene>
    <name evidence="2" type="ORF">BO70DRAFT_358503</name>
</gene>
<dbReference type="EMBL" id="MSFL01000002">
    <property type="protein sequence ID" value="PWY91070.1"/>
    <property type="molecule type" value="Genomic_DNA"/>
</dbReference>
<protein>
    <submittedName>
        <fullName evidence="2">Uncharacterized protein</fullName>
    </submittedName>
</protein>
<feature type="compositionally biased region" description="Low complexity" evidence="1">
    <location>
        <begin position="19"/>
        <end position="30"/>
    </location>
</feature>
<feature type="region of interest" description="Disordered" evidence="1">
    <location>
        <begin position="73"/>
        <end position="123"/>
    </location>
</feature>
<organism evidence="2 3">
    <name type="scientific">Aspergillus heteromorphus CBS 117.55</name>
    <dbReference type="NCBI Taxonomy" id="1448321"/>
    <lineage>
        <taxon>Eukaryota</taxon>
        <taxon>Fungi</taxon>
        <taxon>Dikarya</taxon>
        <taxon>Ascomycota</taxon>
        <taxon>Pezizomycotina</taxon>
        <taxon>Eurotiomycetes</taxon>
        <taxon>Eurotiomycetidae</taxon>
        <taxon>Eurotiales</taxon>
        <taxon>Aspergillaceae</taxon>
        <taxon>Aspergillus</taxon>
        <taxon>Aspergillus subgen. Circumdati</taxon>
    </lineage>
</organism>
<feature type="non-terminal residue" evidence="2">
    <location>
        <position position="123"/>
    </location>
</feature>
<dbReference type="VEuPathDB" id="FungiDB:BO70DRAFT_358503"/>